<comment type="similarity">
    <text evidence="1 9">Belongs to the cysteine dioxygenase family.</text>
</comment>
<dbReference type="EC" id="1.13.11.20" evidence="2 9"/>
<protein>
    <recommendedName>
        <fullName evidence="2 9">Cysteine dioxygenase</fullName>
        <ecNumber evidence="2 9">1.13.11.20</ecNumber>
    </recommendedName>
</protein>
<dbReference type="GO" id="GO:0017172">
    <property type="term" value="F:cysteine dioxygenase activity"/>
    <property type="evidence" value="ECO:0007669"/>
    <property type="project" value="UniProtKB-UniRule"/>
</dbReference>
<keyword evidence="5 9" id="KW-0560">Oxidoreductase</keyword>
<evidence type="ECO:0000313" key="11">
    <source>
        <dbReference type="EMBL" id="ORY77407.1"/>
    </source>
</evidence>
<gene>
    <name evidence="11" type="ORF">BCR37DRAFT_155475</name>
</gene>
<evidence type="ECO:0000313" key="12">
    <source>
        <dbReference type="Proteomes" id="UP000193685"/>
    </source>
</evidence>
<evidence type="ECO:0000256" key="8">
    <source>
        <dbReference type="PIRSR" id="PIRSR610300-51"/>
    </source>
</evidence>
<dbReference type="GO" id="GO:0019448">
    <property type="term" value="P:L-cysteine catabolic process"/>
    <property type="evidence" value="ECO:0007669"/>
    <property type="project" value="TreeGrafter"/>
</dbReference>
<dbReference type="Gene3D" id="2.60.120.10">
    <property type="entry name" value="Jelly Rolls"/>
    <property type="match status" value="1"/>
</dbReference>
<dbReference type="CDD" id="cd10548">
    <property type="entry name" value="cupin_CDO"/>
    <property type="match status" value="1"/>
</dbReference>
<sequence length="225" mass="25324">MSIDRSVKQNPFQQLVADIHSCLGADAGIDTSDAHLQQLQQIMHDYTSCESDWIKYALEEPTRSYTRNLVSNVNGKANLLVLVWNPRRQSPAHCHSSAHCLMKVLKGTLNETLYAWPRGAKPMEPGKPQEATQELDEHENDEDEDGEGLQVTRITDYDKDQVAYINDALGVHRISNQTDEIAVSLHLYTPPWASKYGCQIFDERTGHAHRVAQCGFYSVDGIKCV</sequence>
<dbReference type="GeneID" id="63782729"/>
<keyword evidence="3 8" id="KW-0479">Metal-binding</keyword>
<organism evidence="11 12">
    <name type="scientific">Protomyces lactucae-debilis</name>
    <dbReference type="NCBI Taxonomy" id="2754530"/>
    <lineage>
        <taxon>Eukaryota</taxon>
        <taxon>Fungi</taxon>
        <taxon>Dikarya</taxon>
        <taxon>Ascomycota</taxon>
        <taxon>Taphrinomycotina</taxon>
        <taxon>Taphrinomycetes</taxon>
        <taxon>Taphrinales</taxon>
        <taxon>Protomycetaceae</taxon>
        <taxon>Protomyces</taxon>
    </lineage>
</organism>
<dbReference type="OrthoDB" id="543511at2759"/>
<feature type="compositionally biased region" description="Acidic residues" evidence="10">
    <location>
        <begin position="133"/>
        <end position="147"/>
    </location>
</feature>
<dbReference type="STRING" id="56484.A0A1Y2F121"/>
<feature type="binding site" evidence="8">
    <location>
        <position position="95"/>
    </location>
    <ligand>
        <name>Fe cation</name>
        <dbReference type="ChEBI" id="CHEBI:24875"/>
        <note>catalytic</note>
    </ligand>
</feature>
<dbReference type="PANTHER" id="PTHR12918">
    <property type="entry name" value="CYSTEINE DIOXYGENASE"/>
    <property type="match status" value="1"/>
</dbReference>
<evidence type="ECO:0000256" key="3">
    <source>
        <dbReference type="ARBA" id="ARBA00022723"/>
    </source>
</evidence>
<dbReference type="Proteomes" id="UP000193685">
    <property type="component" value="Unassembled WGS sequence"/>
</dbReference>
<dbReference type="InterPro" id="IPR011051">
    <property type="entry name" value="RmlC_Cupin_sf"/>
</dbReference>
<keyword evidence="4 9" id="KW-0223">Dioxygenase</keyword>
<name>A0A1Y2F121_PROLT</name>
<dbReference type="InterPro" id="IPR014710">
    <property type="entry name" value="RmlC-like_jellyroll"/>
</dbReference>
<comment type="catalytic activity">
    <reaction evidence="9">
        <text>L-cysteine + O2 = 3-sulfino-L-alanine + H(+)</text>
        <dbReference type="Rhea" id="RHEA:20441"/>
        <dbReference type="ChEBI" id="CHEBI:15378"/>
        <dbReference type="ChEBI" id="CHEBI:15379"/>
        <dbReference type="ChEBI" id="CHEBI:35235"/>
        <dbReference type="ChEBI" id="CHEBI:61085"/>
        <dbReference type="EC" id="1.13.11.20"/>
    </reaction>
</comment>
<evidence type="ECO:0000256" key="1">
    <source>
        <dbReference type="ARBA" id="ARBA00006622"/>
    </source>
</evidence>
<reference evidence="11 12" key="1">
    <citation type="submission" date="2016-07" db="EMBL/GenBank/DDBJ databases">
        <title>Pervasive Adenine N6-methylation of Active Genes in Fungi.</title>
        <authorList>
            <consortium name="DOE Joint Genome Institute"/>
            <person name="Mondo S.J."/>
            <person name="Dannebaum R.O."/>
            <person name="Kuo R.C."/>
            <person name="Labutti K."/>
            <person name="Haridas S."/>
            <person name="Kuo A."/>
            <person name="Salamov A."/>
            <person name="Ahrendt S.R."/>
            <person name="Lipzen A."/>
            <person name="Sullivan W."/>
            <person name="Andreopoulos W.B."/>
            <person name="Clum A."/>
            <person name="Lindquist E."/>
            <person name="Daum C."/>
            <person name="Ramamoorthy G.K."/>
            <person name="Gryganskyi A."/>
            <person name="Culley D."/>
            <person name="Magnuson J.K."/>
            <person name="James T.Y."/>
            <person name="O'Malley M.A."/>
            <person name="Stajich J.E."/>
            <person name="Spatafora J.W."/>
            <person name="Visel A."/>
            <person name="Grigoriev I.V."/>
        </authorList>
    </citation>
    <scope>NUCLEOTIDE SEQUENCE [LARGE SCALE GENOMIC DNA]</scope>
    <source>
        <strain evidence="11 12">12-1054</strain>
    </source>
</reference>
<keyword evidence="12" id="KW-1185">Reference proteome</keyword>
<evidence type="ECO:0000256" key="2">
    <source>
        <dbReference type="ARBA" id="ARBA00013133"/>
    </source>
</evidence>
<comment type="cofactor">
    <cofactor evidence="9">
        <name>Fe cation</name>
        <dbReference type="ChEBI" id="CHEBI:24875"/>
    </cofactor>
    <text evidence="9">Binds 1 Fe cation per subunit.</text>
</comment>
<dbReference type="EMBL" id="MCFI01000020">
    <property type="protein sequence ID" value="ORY77407.1"/>
    <property type="molecule type" value="Genomic_DNA"/>
</dbReference>
<evidence type="ECO:0000256" key="6">
    <source>
        <dbReference type="ARBA" id="ARBA00023004"/>
    </source>
</evidence>
<dbReference type="GO" id="GO:0008198">
    <property type="term" value="F:ferrous iron binding"/>
    <property type="evidence" value="ECO:0007669"/>
    <property type="project" value="TreeGrafter"/>
</dbReference>
<dbReference type="SUPFAM" id="SSF51182">
    <property type="entry name" value="RmlC-like cupins"/>
    <property type="match status" value="1"/>
</dbReference>
<feature type="binding site" evidence="8">
    <location>
        <position position="172"/>
    </location>
    <ligand>
        <name>Fe cation</name>
        <dbReference type="ChEBI" id="CHEBI:24875"/>
        <note>catalytic</note>
    </ligand>
</feature>
<proteinExistence type="inferred from homology"/>
<comment type="caution">
    <text evidence="11">The sequence shown here is derived from an EMBL/GenBank/DDBJ whole genome shotgun (WGS) entry which is preliminary data.</text>
</comment>
<keyword evidence="7" id="KW-0883">Thioether bond</keyword>
<evidence type="ECO:0000256" key="10">
    <source>
        <dbReference type="SAM" id="MobiDB-lite"/>
    </source>
</evidence>
<accession>A0A1Y2F121</accession>
<dbReference type="RefSeq" id="XP_040723028.1">
    <property type="nucleotide sequence ID" value="XM_040866130.1"/>
</dbReference>
<feature type="cross-link" description="3'-(S-cysteinyl)-tyrosine (Cys-Tyr)" evidence="7">
    <location>
        <begin position="100"/>
        <end position="188"/>
    </location>
</feature>
<keyword evidence="6 8" id="KW-0408">Iron</keyword>
<feature type="binding site" evidence="8">
    <location>
        <position position="93"/>
    </location>
    <ligand>
        <name>Fe cation</name>
        <dbReference type="ChEBI" id="CHEBI:24875"/>
        <note>catalytic</note>
    </ligand>
</feature>
<dbReference type="Pfam" id="PF05995">
    <property type="entry name" value="CDO_I"/>
    <property type="match status" value="1"/>
</dbReference>
<dbReference type="OMA" id="YTENQVT"/>
<dbReference type="PANTHER" id="PTHR12918:SF1">
    <property type="entry name" value="CYSTEINE DIOXYGENASE TYPE 1"/>
    <property type="match status" value="1"/>
</dbReference>
<evidence type="ECO:0000256" key="7">
    <source>
        <dbReference type="PIRSR" id="PIRSR610300-50"/>
    </source>
</evidence>
<evidence type="ECO:0000256" key="5">
    <source>
        <dbReference type="ARBA" id="ARBA00023002"/>
    </source>
</evidence>
<dbReference type="AlphaFoldDB" id="A0A1Y2F121"/>
<evidence type="ECO:0000256" key="4">
    <source>
        <dbReference type="ARBA" id="ARBA00022964"/>
    </source>
</evidence>
<dbReference type="InterPro" id="IPR010300">
    <property type="entry name" value="CDO_1"/>
</dbReference>
<evidence type="ECO:0000256" key="9">
    <source>
        <dbReference type="RuleBase" id="RU366010"/>
    </source>
</evidence>
<feature type="region of interest" description="Disordered" evidence="10">
    <location>
        <begin position="118"/>
        <end position="148"/>
    </location>
</feature>